<dbReference type="RefSeq" id="WP_169704388.1">
    <property type="nucleotide sequence ID" value="NZ_OCTL01000150.1"/>
</dbReference>
<dbReference type="AlphaFoldDB" id="Q1Q5C9"/>
<reference evidence="1" key="1">
    <citation type="journal article" date="2006" name="Nature">
        <title>Deciphering the evolution and metabolism of an anammox bacterium from a community genome.</title>
        <authorList>
            <person name="Strous M."/>
            <person name="Pelletier E."/>
            <person name="Mangenot S."/>
            <person name="Rattei T."/>
            <person name="Lehner A."/>
            <person name="Taylor M.W."/>
            <person name="Horn M."/>
            <person name="Daims H."/>
            <person name="Bartol-Mavel D."/>
            <person name="Wincker P."/>
            <person name="Barbe V."/>
            <person name="Fonknechten N."/>
            <person name="Vallenet D."/>
            <person name="Segurens B."/>
            <person name="Schenowitz-Truong C."/>
            <person name="Medigue C."/>
            <person name="Collingro A."/>
            <person name="Snel B."/>
            <person name="Dutilh B.E."/>
            <person name="OpDenCamp H.J.M."/>
            <person name="vanDerDrift C."/>
            <person name="Cirpus I."/>
            <person name="vanDePas-Schoonen K.T."/>
            <person name="Harhangi H.R."/>
            <person name="vanNiftrik L."/>
            <person name="Schmid M."/>
            <person name="Keltjens J."/>
            <person name="vanDeVossenberg J."/>
            <person name="Kartal B."/>
            <person name="Meier H."/>
            <person name="Frishman D."/>
            <person name="Huynen M.A."/>
            <person name="Mewes H."/>
            <person name="Weissenbach J."/>
            <person name="Jetten M.S.M."/>
            <person name="Wagner M."/>
            <person name="LePaslier D."/>
        </authorList>
    </citation>
    <scope>NUCLEOTIDE SEQUENCE</scope>
</reference>
<evidence type="ECO:0000313" key="1">
    <source>
        <dbReference type="EMBL" id="CAJ75216.1"/>
    </source>
</evidence>
<protein>
    <submittedName>
        <fullName evidence="1">Uncharacterized protein</fullName>
    </submittedName>
</protein>
<name>Q1Q5C9_KUEST</name>
<accession>Q1Q5C9</accession>
<gene>
    <name evidence="1" type="ORF">kuste4454</name>
</gene>
<organism evidence="1">
    <name type="scientific">Kuenenia stuttgartiensis</name>
    <dbReference type="NCBI Taxonomy" id="174633"/>
    <lineage>
        <taxon>Bacteria</taxon>
        <taxon>Pseudomonadati</taxon>
        <taxon>Planctomycetota</taxon>
        <taxon>Candidatus Brocadiia</taxon>
        <taxon>Candidatus Brocadiales</taxon>
        <taxon>Candidatus Brocadiaceae</taxon>
        <taxon>Candidatus Kuenenia</taxon>
    </lineage>
</organism>
<reference evidence="1" key="2">
    <citation type="submission" date="2006-01" db="EMBL/GenBank/DDBJ databases">
        <authorList>
            <person name="Genoscope"/>
        </authorList>
    </citation>
    <scope>NUCLEOTIDE SEQUENCE</scope>
</reference>
<proteinExistence type="predicted"/>
<sequence>MAVKTDLNYVKCPHCNCEDFTEFAIESTAQRGVRLTYTGGDIGYDYDNADDINGYYVEVTGYTCCKCETEYEFSEGILREKKETQNKDKERSE</sequence>
<dbReference type="EMBL" id="CT573071">
    <property type="protein sequence ID" value="CAJ75216.1"/>
    <property type="molecule type" value="Genomic_DNA"/>
</dbReference>